<evidence type="ECO:0000256" key="3">
    <source>
        <dbReference type="ARBA" id="ARBA00022676"/>
    </source>
</evidence>
<name>A0A1C6ZZW3_PLADU</name>
<evidence type="ECO:0000256" key="8">
    <source>
        <dbReference type="ARBA" id="ARBA00023136"/>
    </source>
</evidence>
<evidence type="ECO:0000256" key="9">
    <source>
        <dbReference type="ARBA" id="ARBA00037847"/>
    </source>
</evidence>
<keyword evidence="8 10" id="KW-0472">Membrane</keyword>
<dbReference type="GO" id="GO:0012505">
    <property type="term" value="C:endomembrane system"/>
    <property type="evidence" value="ECO:0007669"/>
    <property type="project" value="UniProtKB-SubCell"/>
</dbReference>
<keyword evidence="6" id="KW-0735">Signal-anchor</keyword>
<proteinExistence type="evidence at transcript level"/>
<evidence type="ECO:0000256" key="4">
    <source>
        <dbReference type="ARBA" id="ARBA00022679"/>
    </source>
</evidence>
<organism evidence="12">
    <name type="scientific">Platynereis dumerilii</name>
    <name type="common">Dumeril's clam worm</name>
    <dbReference type="NCBI Taxonomy" id="6359"/>
    <lineage>
        <taxon>Eukaryota</taxon>
        <taxon>Metazoa</taxon>
        <taxon>Spiralia</taxon>
        <taxon>Lophotrochozoa</taxon>
        <taxon>Annelida</taxon>
        <taxon>Polychaeta</taxon>
        <taxon>Errantia</taxon>
        <taxon>Phyllodocida</taxon>
        <taxon>Nereididae</taxon>
        <taxon>Platynereis</taxon>
    </lineage>
</organism>
<evidence type="ECO:0000256" key="5">
    <source>
        <dbReference type="ARBA" id="ARBA00022692"/>
    </source>
</evidence>
<dbReference type="InterPro" id="IPR003378">
    <property type="entry name" value="Fringe-like_glycosylTrfase"/>
</dbReference>
<evidence type="ECO:0000259" key="11">
    <source>
        <dbReference type="Pfam" id="PF02434"/>
    </source>
</evidence>
<dbReference type="Gene3D" id="3.90.550.50">
    <property type="match status" value="1"/>
</dbReference>
<feature type="domain" description="Fringe-like glycosyltransferase" evidence="11">
    <location>
        <begin position="154"/>
        <end position="401"/>
    </location>
</feature>
<comment type="similarity">
    <text evidence="2">Belongs to the glycosyltransferase 31 family.</text>
</comment>
<protein>
    <submittedName>
        <fullName evidence="12">N-acetylglucosaminyltransferase fringe</fullName>
    </submittedName>
</protein>
<dbReference type="PANTHER" id="PTHR10811">
    <property type="entry name" value="FRINGE-RELATED"/>
    <property type="match status" value="1"/>
</dbReference>
<evidence type="ECO:0000313" key="12">
    <source>
        <dbReference type="EMBL" id="AKP06495.1"/>
    </source>
</evidence>
<keyword evidence="4 12" id="KW-0808">Transferase</keyword>
<reference evidence="12" key="1">
    <citation type="submission" date="2014-12" db="EMBL/GenBank/DDBJ databases">
        <title>Notch signalling involved in bristle development, but not general neurogenesis, in the annelid Platynereis.</title>
        <authorList>
            <person name="Gazave E."/>
            <person name="Balavoine G."/>
        </authorList>
    </citation>
    <scope>NUCLEOTIDE SEQUENCE</scope>
</reference>
<evidence type="ECO:0000256" key="1">
    <source>
        <dbReference type="ARBA" id="ARBA00004606"/>
    </source>
</evidence>
<evidence type="ECO:0000256" key="7">
    <source>
        <dbReference type="ARBA" id="ARBA00022989"/>
    </source>
</evidence>
<keyword evidence="7 10" id="KW-1133">Transmembrane helix</keyword>
<keyword evidence="3 12" id="KW-0328">Glycosyltransferase</keyword>
<feature type="transmembrane region" description="Helical" evidence="10">
    <location>
        <begin position="12"/>
        <end position="28"/>
    </location>
</feature>
<keyword evidence="5 10" id="KW-0812">Transmembrane</keyword>
<comment type="subcellular location">
    <subcellularLocation>
        <location evidence="9">Endomembrane system</location>
        <topology evidence="9">Single-pass membrane protein</topology>
    </subcellularLocation>
    <subcellularLocation>
        <location evidence="1">Membrane</location>
        <topology evidence="1">Single-pass type II membrane protein</topology>
    </subcellularLocation>
</comment>
<dbReference type="AlphaFoldDB" id="A0A1C6ZZW3"/>
<evidence type="ECO:0000256" key="10">
    <source>
        <dbReference type="SAM" id="Phobius"/>
    </source>
</evidence>
<dbReference type="GO" id="GO:0016020">
    <property type="term" value="C:membrane"/>
    <property type="evidence" value="ECO:0007669"/>
    <property type="project" value="UniProtKB-SubCell"/>
</dbReference>
<evidence type="ECO:0000256" key="6">
    <source>
        <dbReference type="ARBA" id="ARBA00022968"/>
    </source>
</evidence>
<evidence type="ECO:0000256" key="2">
    <source>
        <dbReference type="ARBA" id="ARBA00008661"/>
    </source>
</evidence>
<sequence length="424" mass="48134">MRIPVKKGVQAFLLACCVLGVNVLYVFLQQEIKQHSSAAEFFQQDGGKQSQEDVPKLGRSLFERSRRSMLNESYNLKENVTDQGEGVNGKNKAFLSHKADSKSSKTVSQVFQDPSKKSSAFHHTNNNNNNNKILKNNAQFTNGYNHNNAVYKNEVKLSEVFVSVKTTGKFHASRIPILLETWVVMGRDAVHFFTDVEDEELKSKILPGRLINTNCSARHTRAALCCKMSLEFDMFLASKRKWFCHVDDDTYLNIPALLRLLKQYNSTGDWYLGKPSLNHPLEIKDIEYPKQKTAFWFATGAGFCVSRGLALKMMPYAGGGRLRSVCEKVRLPDDCSIGFIIYYYMKKELTVVPGFHSHLEGLWLIKPRDLENHITFSYGQSGHATNVVRVGGFSQGSDPTRFRSIHCHLYPNLPQCANIEKDFR</sequence>
<dbReference type="EMBL" id="KP293863">
    <property type="protein sequence ID" value="AKP06495.1"/>
    <property type="molecule type" value="mRNA"/>
</dbReference>
<dbReference type="GO" id="GO:0016757">
    <property type="term" value="F:glycosyltransferase activity"/>
    <property type="evidence" value="ECO:0007669"/>
    <property type="project" value="UniProtKB-KW"/>
</dbReference>
<accession>A0A1C6ZZW3</accession>
<dbReference type="Pfam" id="PF02434">
    <property type="entry name" value="Fringe"/>
    <property type="match status" value="1"/>
</dbReference>